<evidence type="ECO:0000256" key="1">
    <source>
        <dbReference type="SAM" id="MobiDB-lite"/>
    </source>
</evidence>
<reference evidence="2 3" key="1">
    <citation type="journal article" date="2019" name="Genome Biol. Evol.">
        <title>Insights into the evolution of the New World diploid cottons (Gossypium, subgenus Houzingenia) based on genome sequencing.</title>
        <authorList>
            <person name="Grover C.E."/>
            <person name="Arick M.A. 2nd"/>
            <person name="Thrash A."/>
            <person name="Conover J.L."/>
            <person name="Sanders W.S."/>
            <person name="Peterson D.G."/>
            <person name="Frelichowski J.E."/>
            <person name="Scheffler J.A."/>
            <person name="Scheffler B.E."/>
            <person name="Wendel J.F."/>
        </authorList>
    </citation>
    <scope>NUCLEOTIDE SEQUENCE [LARGE SCALE GENOMIC DNA]</scope>
    <source>
        <strain evidence="2">4</strain>
        <tissue evidence="2">Leaf</tissue>
    </source>
</reference>
<keyword evidence="3" id="KW-1185">Reference proteome</keyword>
<dbReference type="EMBL" id="JABEZV010000003">
    <property type="protein sequence ID" value="MBA0707771.1"/>
    <property type="molecule type" value="Genomic_DNA"/>
</dbReference>
<sequence>MSWIKLLGLLGYFYKRKFLIEIGGLIGKVAKLDMNTDNIVRGRFVRMVMYVNLDEQLVSQVLVIGKIQRVKYEFLPIVCFHCGRYSHVKEVCPFRSIEYNLKRSVPPWILFQRALSKVEGNVESVPANKENVQDTRRKKRGNEILFEGNIDVVNGNRNMGIINNWTAYRGLVIVPEFIFRALNVSHPTAGTVNGPEKANLGKDSATFKLIWAKILLHLLGLGRSRVGSECYSYLTGLGHEASQISSSNLGISSPPRYIRERGFDGSSSCPSTLHDGVTEATSTKGKIKMGPKVSGDRLRDSITQLSEAISTQASVVLGFGNPSLGKEQQANHDNPIQ</sequence>
<dbReference type="AlphaFoldDB" id="A0A7J8Z7L3"/>
<organism evidence="2 3">
    <name type="scientific">Gossypium laxum</name>
    <dbReference type="NCBI Taxonomy" id="34288"/>
    <lineage>
        <taxon>Eukaryota</taxon>
        <taxon>Viridiplantae</taxon>
        <taxon>Streptophyta</taxon>
        <taxon>Embryophyta</taxon>
        <taxon>Tracheophyta</taxon>
        <taxon>Spermatophyta</taxon>
        <taxon>Magnoliopsida</taxon>
        <taxon>eudicotyledons</taxon>
        <taxon>Gunneridae</taxon>
        <taxon>Pentapetalae</taxon>
        <taxon>rosids</taxon>
        <taxon>malvids</taxon>
        <taxon>Malvales</taxon>
        <taxon>Malvaceae</taxon>
        <taxon>Malvoideae</taxon>
        <taxon>Gossypium</taxon>
    </lineage>
</organism>
<name>A0A7J8Z7L3_9ROSI</name>
<dbReference type="Proteomes" id="UP000593574">
    <property type="component" value="Unassembled WGS sequence"/>
</dbReference>
<dbReference type="PANTHER" id="PTHR31286:SF173">
    <property type="entry name" value="DUF4283 DOMAIN-CONTAINING PROTEIN"/>
    <property type="match status" value="1"/>
</dbReference>
<comment type="caution">
    <text evidence="2">The sequence shown here is derived from an EMBL/GenBank/DDBJ whole genome shotgun (WGS) entry which is preliminary data.</text>
</comment>
<evidence type="ECO:0000313" key="2">
    <source>
        <dbReference type="EMBL" id="MBA0707771.1"/>
    </source>
</evidence>
<dbReference type="InterPro" id="IPR040256">
    <property type="entry name" value="At4g02000-like"/>
</dbReference>
<feature type="region of interest" description="Disordered" evidence="1">
    <location>
        <begin position="264"/>
        <end position="293"/>
    </location>
</feature>
<accession>A0A7J8Z7L3</accession>
<protein>
    <recommendedName>
        <fullName evidence="4">CCHC-type domain-containing protein</fullName>
    </recommendedName>
</protein>
<evidence type="ECO:0008006" key="4">
    <source>
        <dbReference type="Google" id="ProtNLM"/>
    </source>
</evidence>
<evidence type="ECO:0000313" key="3">
    <source>
        <dbReference type="Proteomes" id="UP000593574"/>
    </source>
</evidence>
<proteinExistence type="predicted"/>
<dbReference type="PANTHER" id="PTHR31286">
    <property type="entry name" value="GLYCINE-RICH CELL WALL STRUCTURAL PROTEIN 1.8-LIKE"/>
    <property type="match status" value="1"/>
</dbReference>
<gene>
    <name evidence="2" type="ORF">Golax_019786</name>
</gene>